<evidence type="ECO:0000313" key="4">
    <source>
        <dbReference type="Proteomes" id="UP000651010"/>
    </source>
</evidence>
<name>A0ABR9GF48_9GAMM</name>
<dbReference type="InterPro" id="IPR007138">
    <property type="entry name" value="ABM_dom"/>
</dbReference>
<dbReference type="Gene3D" id="3.30.70.100">
    <property type="match status" value="1"/>
</dbReference>
<protein>
    <submittedName>
        <fullName evidence="3">Antibiotic biosynthesis monooxygenase</fullName>
    </submittedName>
</protein>
<keyword evidence="3" id="KW-0560">Oxidoreductase</keyword>
<gene>
    <name evidence="3" type="ORF">IGX34_20035</name>
</gene>
<sequence>MKPAHTCLRAIACMALACTSVIAMPASPATNTSTSNTRSLFAVVFEVKPDPARGADYLRIAQGLRPILTQMPGFLENERFRSRTRAGYLLSLSLWDDEKALVRWRSVEKHHQAQSDGRQGVLDDYHIRVGEVTRVAGPYADRPVGWMRQDPTQIGQAAALTIIDGVVPPGSALWKFASAAAADHDGAIGSDIFDHLSTPGRIALLAGWRSQQEANTFAEQAMRHNDVHAQIYAIRVIRDYGLHDRREAPQFYPPR</sequence>
<evidence type="ECO:0000313" key="3">
    <source>
        <dbReference type="EMBL" id="MBE1162679.1"/>
    </source>
</evidence>
<feature type="signal peptide" evidence="1">
    <location>
        <begin position="1"/>
        <end position="23"/>
    </location>
</feature>
<accession>A0ABR9GF48</accession>
<dbReference type="InterPro" id="IPR011008">
    <property type="entry name" value="Dimeric_a/b-barrel"/>
</dbReference>
<dbReference type="PANTHER" id="PTHR37811">
    <property type="entry name" value="BLL5343 PROTEIN"/>
    <property type="match status" value="1"/>
</dbReference>
<proteinExistence type="predicted"/>
<dbReference type="EMBL" id="JACZZA010000016">
    <property type="protein sequence ID" value="MBE1162679.1"/>
    <property type="molecule type" value="Genomic_DNA"/>
</dbReference>
<dbReference type="PANTHER" id="PTHR37811:SF2">
    <property type="entry name" value="ABM DOMAIN-CONTAINING PROTEIN"/>
    <property type="match status" value="1"/>
</dbReference>
<comment type="caution">
    <text evidence="3">The sequence shown here is derived from an EMBL/GenBank/DDBJ whole genome shotgun (WGS) entry which is preliminary data.</text>
</comment>
<dbReference type="SUPFAM" id="SSF54909">
    <property type="entry name" value="Dimeric alpha+beta barrel"/>
    <property type="match status" value="1"/>
</dbReference>
<feature type="domain" description="ABM" evidence="2">
    <location>
        <begin position="41"/>
        <end position="114"/>
    </location>
</feature>
<reference evidence="3 4" key="1">
    <citation type="submission" date="2020-09" db="EMBL/GenBank/DDBJ databases">
        <title>Dyella sp. 7MK23 isolated from forest soil.</title>
        <authorList>
            <person name="Fu J."/>
        </authorList>
    </citation>
    <scope>NUCLEOTIDE SEQUENCE [LARGE SCALE GENOMIC DNA]</scope>
    <source>
        <strain evidence="3 4">7MK23</strain>
    </source>
</reference>
<keyword evidence="4" id="KW-1185">Reference proteome</keyword>
<feature type="chain" id="PRO_5046305006" evidence="1">
    <location>
        <begin position="24"/>
        <end position="255"/>
    </location>
</feature>
<dbReference type="GO" id="GO:0004497">
    <property type="term" value="F:monooxygenase activity"/>
    <property type="evidence" value="ECO:0007669"/>
    <property type="project" value="UniProtKB-KW"/>
</dbReference>
<evidence type="ECO:0000259" key="2">
    <source>
        <dbReference type="Pfam" id="PF03992"/>
    </source>
</evidence>
<dbReference type="Proteomes" id="UP000651010">
    <property type="component" value="Unassembled WGS sequence"/>
</dbReference>
<dbReference type="InterPro" id="IPR052936">
    <property type="entry name" value="Jasmonate_Hydroxylase-like"/>
</dbReference>
<organism evidence="3 4">
    <name type="scientific">Dyella acidiphila</name>
    <dbReference type="NCBI Taxonomy" id="2775866"/>
    <lineage>
        <taxon>Bacteria</taxon>
        <taxon>Pseudomonadati</taxon>
        <taxon>Pseudomonadota</taxon>
        <taxon>Gammaproteobacteria</taxon>
        <taxon>Lysobacterales</taxon>
        <taxon>Rhodanobacteraceae</taxon>
        <taxon>Dyella</taxon>
    </lineage>
</organism>
<evidence type="ECO:0000256" key="1">
    <source>
        <dbReference type="SAM" id="SignalP"/>
    </source>
</evidence>
<dbReference type="Pfam" id="PF03992">
    <property type="entry name" value="ABM"/>
    <property type="match status" value="1"/>
</dbReference>
<keyword evidence="1" id="KW-0732">Signal</keyword>
<keyword evidence="3" id="KW-0503">Monooxygenase</keyword>